<gene>
    <name evidence="2" type="ORF">Cvel_25856</name>
</gene>
<feature type="compositionally biased region" description="Basic and acidic residues" evidence="1">
    <location>
        <begin position="75"/>
        <end position="92"/>
    </location>
</feature>
<feature type="compositionally biased region" description="Basic and acidic residues" evidence="1">
    <location>
        <begin position="360"/>
        <end position="369"/>
    </location>
</feature>
<feature type="region of interest" description="Disordered" evidence="1">
    <location>
        <begin position="12"/>
        <end position="96"/>
    </location>
</feature>
<dbReference type="EMBL" id="CDMZ01002181">
    <property type="protein sequence ID" value="CEM41167.1"/>
    <property type="molecule type" value="Genomic_DNA"/>
</dbReference>
<feature type="compositionally biased region" description="Polar residues" evidence="1">
    <location>
        <begin position="292"/>
        <end position="303"/>
    </location>
</feature>
<feature type="compositionally biased region" description="Low complexity" evidence="1">
    <location>
        <begin position="41"/>
        <end position="52"/>
    </location>
</feature>
<evidence type="ECO:0000256" key="1">
    <source>
        <dbReference type="SAM" id="MobiDB-lite"/>
    </source>
</evidence>
<dbReference type="VEuPathDB" id="CryptoDB:Cvel_25856"/>
<accession>A0A0G4HBM2</accession>
<name>A0A0G4HBM2_9ALVE</name>
<dbReference type="AlphaFoldDB" id="A0A0G4HBM2"/>
<sequence>MGLKLLSLRLVDHSQTAESSMERPVFSEGTKKSSTDDDALPPDSSQDSSPTPMKGRLGVSLPPNLTGTVSEMDGDEGKGKEGEKRGEEKESAVVHQSPQETNMRLFLFTAPSGLLEDGPQLILKAVFFALHGPLSPAITLSLTFNALSLLLDFGKLLLFGLGRLPRCCKPRKKMVEKKEVVEPYHDSALSLRSLSLVLHSLAESTAAEGGTDVGAPVRLRAARDPHLFSELESAALAACQSEEKGASLLLSSLPPDQLSTLDRELCAAERQLLALRRAVSSSTRIRTRSVEGQPSQLDLSSASRCPKRESATPRSSHIPHAANSVAAETEPRPPRLLNPFPADPSDEGAAQRSSAPVVAGREEQSERGHLMSAARSQSIDFGQEPQTDISALVEMKRSGGCDGQFLSANCLHKESVLDSAGDRDSSASCPECPSESFFSD</sequence>
<organism evidence="2">
    <name type="scientific">Chromera velia CCMP2878</name>
    <dbReference type="NCBI Taxonomy" id="1169474"/>
    <lineage>
        <taxon>Eukaryota</taxon>
        <taxon>Sar</taxon>
        <taxon>Alveolata</taxon>
        <taxon>Colpodellida</taxon>
        <taxon>Chromeraceae</taxon>
        <taxon>Chromera</taxon>
    </lineage>
</organism>
<evidence type="ECO:0000313" key="2">
    <source>
        <dbReference type="EMBL" id="CEM41167.1"/>
    </source>
</evidence>
<feature type="region of interest" description="Disordered" evidence="1">
    <location>
        <begin position="417"/>
        <end position="440"/>
    </location>
</feature>
<proteinExistence type="predicted"/>
<reference evidence="2" key="1">
    <citation type="submission" date="2014-11" db="EMBL/GenBank/DDBJ databases">
        <authorList>
            <person name="Otto D Thomas"/>
            <person name="Naeem Raeece"/>
        </authorList>
    </citation>
    <scope>NUCLEOTIDE SEQUENCE</scope>
</reference>
<feature type="region of interest" description="Disordered" evidence="1">
    <location>
        <begin position="283"/>
        <end position="374"/>
    </location>
</feature>
<feature type="compositionally biased region" description="Low complexity" evidence="1">
    <location>
        <begin position="426"/>
        <end position="440"/>
    </location>
</feature>
<protein>
    <submittedName>
        <fullName evidence="2">Uncharacterized protein</fullName>
    </submittedName>
</protein>